<evidence type="ECO:0000256" key="2">
    <source>
        <dbReference type="ARBA" id="ARBA00005642"/>
    </source>
</evidence>
<comment type="function">
    <text evidence="5">Responsible for synthesis of pseudouridine from uracil-55 in the psi GC loop of transfer RNAs.</text>
</comment>
<name>A0A1Z3HRD3_9CYAN</name>
<dbReference type="InterPro" id="IPR015240">
    <property type="entry name" value="tRNA_sdUridine_synth_fam1_C"/>
</dbReference>
<dbReference type="InterPro" id="IPR020103">
    <property type="entry name" value="PsdUridine_synth_cat_dom_sf"/>
</dbReference>
<dbReference type="CDD" id="cd02573">
    <property type="entry name" value="PseudoU_synth_EcTruB"/>
    <property type="match status" value="1"/>
</dbReference>
<evidence type="ECO:0000259" key="6">
    <source>
        <dbReference type="Pfam" id="PF01509"/>
    </source>
</evidence>
<feature type="domain" description="tRNA pseudouridylate synthase B C-terminal" evidence="8">
    <location>
        <begin position="176"/>
        <end position="219"/>
    </location>
</feature>
<organism evidence="9 10">
    <name type="scientific">Halomicronema hongdechloris C2206</name>
    <dbReference type="NCBI Taxonomy" id="1641165"/>
    <lineage>
        <taxon>Bacteria</taxon>
        <taxon>Bacillati</taxon>
        <taxon>Cyanobacteriota</taxon>
        <taxon>Cyanophyceae</taxon>
        <taxon>Nodosilineales</taxon>
        <taxon>Nodosilineaceae</taxon>
        <taxon>Halomicronema</taxon>
    </lineage>
</organism>
<evidence type="ECO:0000256" key="4">
    <source>
        <dbReference type="ARBA" id="ARBA00023235"/>
    </source>
</evidence>
<keyword evidence="4 5" id="KW-0413">Isomerase</keyword>
<comment type="catalytic activity">
    <reaction evidence="1 5">
        <text>uridine(55) in tRNA = pseudouridine(55) in tRNA</text>
        <dbReference type="Rhea" id="RHEA:42532"/>
        <dbReference type="Rhea" id="RHEA-COMP:10101"/>
        <dbReference type="Rhea" id="RHEA-COMP:10102"/>
        <dbReference type="ChEBI" id="CHEBI:65314"/>
        <dbReference type="ChEBI" id="CHEBI:65315"/>
        <dbReference type="EC" id="5.4.99.25"/>
    </reaction>
</comment>
<reference evidence="9 10" key="1">
    <citation type="journal article" date="2016" name="Biochim. Biophys. Acta">
        <title>Characterization of red-shifted phycobilisomes isolated from the chlorophyll f-containing cyanobacterium Halomicronema hongdechloris.</title>
        <authorList>
            <person name="Li Y."/>
            <person name="Lin Y."/>
            <person name="Garvey C.J."/>
            <person name="Birch D."/>
            <person name="Corkery R.W."/>
            <person name="Loughlin P.C."/>
            <person name="Scheer H."/>
            <person name="Willows R.D."/>
            <person name="Chen M."/>
        </authorList>
    </citation>
    <scope>NUCLEOTIDE SEQUENCE [LARGE SCALE GENOMIC DNA]</scope>
    <source>
        <strain evidence="9 10">C2206</strain>
    </source>
</reference>
<evidence type="ECO:0000256" key="3">
    <source>
        <dbReference type="ARBA" id="ARBA00022694"/>
    </source>
</evidence>
<feature type="domain" description="Pseudouridine synthase II N-terminal" evidence="6">
    <location>
        <begin position="25"/>
        <end position="175"/>
    </location>
</feature>
<dbReference type="Pfam" id="PF09157">
    <property type="entry name" value="TruB-C_2"/>
    <property type="match status" value="1"/>
</dbReference>
<dbReference type="HAMAP" id="MF_01080">
    <property type="entry name" value="TruB_bact"/>
    <property type="match status" value="1"/>
</dbReference>
<evidence type="ECO:0000313" key="9">
    <source>
        <dbReference type="EMBL" id="ASC72871.1"/>
    </source>
</evidence>
<dbReference type="NCBIfam" id="TIGR00431">
    <property type="entry name" value="TruB"/>
    <property type="match status" value="1"/>
</dbReference>
<dbReference type="PANTHER" id="PTHR13767:SF2">
    <property type="entry name" value="PSEUDOURIDYLATE SYNTHASE TRUB1"/>
    <property type="match status" value="1"/>
</dbReference>
<dbReference type="RefSeq" id="WP_080806980.1">
    <property type="nucleotide sequence ID" value="NZ_CP021983.2"/>
</dbReference>
<dbReference type="STRING" id="1641165.XM38_06895"/>
<dbReference type="OrthoDB" id="9802309at2"/>
<dbReference type="Pfam" id="PF01509">
    <property type="entry name" value="TruB_N"/>
    <property type="match status" value="1"/>
</dbReference>
<keyword evidence="3 5" id="KW-0819">tRNA processing</keyword>
<dbReference type="CDD" id="cd21152">
    <property type="entry name" value="PUA_TruB_bacterial"/>
    <property type="match status" value="1"/>
</dbReference>
<proteinExistence type="inferred from homology"/>
<feature type="domain" description="tRNA pseudouridine synthase II TruB subfamily 1 C-terminal" evidence="7">
    <location>
        <begin position="236"/>
        <end position="296"/>
    </location>
</feature>
<accession>A0A1Z3HRD3</accession>
<evidence type="ECO:0000259" key="8">
    <source>
        <dbReference type="Pfam" id="PF16198"/>
    </source>
</evidence>
<dbReference type="KEGG" id="hhg:XM38_038310"/>
<dbReference type="SUPFAM" id="SSF55120">
    <property type="entry name" value="Pseudouridine synthase"/>
    <property type="match status" value="1"/>
</dbReference>
<dbReference type="InterPro" id="IPR032819">
    <property type="entry name" value="TruB_C"/>
</dbReference>
<keyword evidence="10" id="KW-1185">Reference proteome</keyword>
<dbReference type="Proteomes" id="UP000191901">
    <property type="component" value="Chromosome"/>
</dbReference>
<evidence type="ECO:0000313" key="10">
    <source>
        <dbReference type="Proteomes" id="UP000191901"/>
    </source>
</evidence>
<dbReference type="Pfam" id="PF16198">
    <property type="entry name" value="TruB_C_2"/>
    <property type="match status" value="1"/>
</dbReference>
<dbReference type="GO" id="GO:0160148">
    <property type="term" value="F:tRNA pseudouridine(55) synthase activity"/>
    <property type="evidence" value="ECO:0007669"/>
    <property type="project" value="UniProtKB-EC"/>
</dbReference>
<dbReference type="InterPro" id="IPR002501">
    <property type="entry name" value="PsdUridine_synth_N"/>
</dbReference>
<evidence type="ECO:0000259" key="7">
    <source>
        <dbReference type="Pfam" id="PF09157"/>
    </source>
</evidence>
<evidence type="ECO:0000256" key="1">
    <source>
        <dbReference type="ARBA" id="ARBA00000385"/>
    </source>
</evidence>
<feature type="active site" description="Nucleophile" evidence="5">
    <location>
        <position position="40"/>
    </location>
</feature>
<comment type="similarity">
    <text evidence="2 5">Belongs to the pseudouridine synthase TruB family. Type 1 subfamily.</text>
</comment>
<gene>
    <name evidence="5 9" type="primary">truB</name>
    <name evidence="9" type="ORF">XM38_038310</name>
</gene>
<dbReference type="PANTHER" id="PTHR13767">
    <property type="entry name" value="TRNA-PSEUDOURIDINE SYNTHASE"/>
    <property type="match status" value="1"/>
</dbReference>
<dbReference type="EMBL" id="CP021983">
    <property type="protein sequence ID" value="ASC72871.1"/>
    <property type="molecule type" value="Genomic_DNA"/>
</dbReference>
<dbReference type="Gene3D" id="2.30.130.10">
    <property type="entry name" value="PUA domain"/>
    <property type="match status" value="1"/>
</dbReference>
<dbReference type="GO" id="GO:1990481">
    <property type="term" value="P:mRNA pseudouridine synthesis"/>
    <property type="evidence" value="ECO:0007669"/>
    <property type="project" value="TreeGrafter"/>
</dbReference>
<protein>
    <recommendedName>
        <fullName evidence="5">tRNA pseudouridine synthase B</fullName>
        <ecNumber evidence="5">5.4.99.25</ecNumber>
    </recommendedName>
    <alternativeName>
        <fullName evidence="5">tRNA pseudouridine(55) synthase</fullName>
        <shortName evidence="5">Psi55 synthase</shortName>
    </alternativeName>
    <alternativeName>
        <fullName evidence="5">tRNA pseudouridylate synthase</fullName>
    </alternativeName>
    <alternativeName>
        <fullName evidence="5">tRNA-uridine isomerase</fullName>
    </alternativeName>
</protein>
<dbReference type="GO" id="GO:0003723">
    <property type="term" value="F:RNA binding"/>
    <property type="evidence" value="ECO:0007669"/>
    <property type="project" value="InterPro"/>
</dbReference>
<evidence type="ECO:0000256" key="5">
    <source>
        <dbReference type="HAMAP-Rule" id="MF_01080"/>
    </source>
</evidence>
<dbReference type="GO" id="GO:0031119">
    <property type="term" value="P:tRNA pseudouridine synthesis"/>
    <property type="evidence" value="ECO:0007669"/>
    <property type="project" value="UniProtKB-UniRule"/>
</dbReference>
<sequence>MTTAGFLNLNKPSGWTSHDCVGRLRRLLRTKKVGHGGTLDPAATGVLPIAVGRATQLLRFLATDKAYHAVIRFGLTTTTDDLQGTLVEQCSATDVTLEQVTSILPRFLGSIAQVPPRYSAIQVHGQRLYELARQGKPVEIPTRQVTVHSIEVLDWQPGEAPELTLAIACGPGTYIRALARDLGQVLGSGATLSALTRTRSNGFHLDDSLTLDQVERQLAENRLSLIAPAAMLTHLPAITLTGDAARRFCHGQKLSLEQAPVAAGRPLRVLNQTNELLGIAQIRSQTSGYQLKPERVMVAPPQGASVHQP</sequence>
<dbReference type="Gene3D" id="3.30.2350.10">
    <property type="entry name" value="Pseudouridine synthase"/>
    <property type="match status" value="1"/>
</dbReference>
<dbReference type="InterPro" id="IPR036974">
    <property type="entry name" value="PUA_sf"/>
</dbReference>
<dbReference type="InterPro" id="IPR014780">
    <property type="entry name" value="tRNA_psdUridine_synth_TruB"/>
</dbReference>
<dbReference type="EC" id="5.4.99.25" evidence="5"/>
<dbReference type="AlphaFoldDB" id="A0A1Z3HRD3"/>